<evidence type="ECO:0000256" key="13">
    <source>
        <dbReference type="ARBA" id="ARBA00047777"/>
    </source>
</evidence>
<evidence type="ECO:0000256" key="1">
    <source>
        <dbReference type="ARBA" id="ARBA00004651"/>
    </source>
</evidence>
<dbReference type="InterPro" id="IPR058851">
    <property type="entry name" value="CALS1_helical"/>
</dbReference>
<dbReference type="InterPro" id="IPR026899">
    <property type="entry name" value="FKS1-like_dom1"/>
</dbReference>
<comment type="similarity">
    <text evidence="2">Belongs to the glycosyltransferase 48 family.</text>
</comment>
<proteinExistence type="inferred from homology"/>
<evidence type="ECO:0000256" key="7">
    <source>
        <dbReference type="ARBA" id="ARBA00022692"/>
    </source>
</evidence>
<dbReference type="Gene3D" id="1.25.40.270">
    <property type="entry name" value="Vacuolar protein sorting-associated protein vta1"/>
    <property type="match status" value="1"/>
</dbReference>
<feature type="domain" description="1,3-beta-glucan synthase component FKS1-like" evidence="15">
    <location>
        <begin position="358"/>
        <end position="473"/>
    </location>
</feature>
<feature type="transmembrane region" description="Helical" evidence="14">
    <location>
        <begin position="585"/>
        <end position="606"/>
    </location>
</feature>
<evidence type="ECO:0000256" key="8">
    <source>
        <dbReference type="ARBA" id="ARBA00022960"/>
    </source>
</evidence>
<feature type="transmembrane region" description="Helical" evidence="14">
    <location>
        <begin position="552"/>
        <end position="573"/>
    </location>
</feature>
<gene>
    <name evidence="16" type="ORF">GOP47_0011103</name>
</gene>
<feature type="transmembrane region" description="Helical" evidence="14">
    <location>
        <begin position="1498"/>
        <end position="1522"/>
    </location>
</feature>
<evidence type="ECO:0000256" key="2">
    <source>
        <dbReference type="ARBA" id="ARBA00009040"/>
    </source>
</evidence>
<feature type="transmembrane region" description="Helical" evidence="14">
    <location>
        <begin position="1582"/>
        <end position="1602"/>
    </location>
</feature>
<feature type="transmembrane region" description="Helical" evidence="14">
    <location>
        <begin position="683"/>
        <end position="704"/>
    </location>
</feature>
<keyword evidence="7 14" id="KW-0812">Transmembrane</keyword>
<evidence type="ECO:0000256" key="9">
    <source>
        <dbReference type="ARBA" id="ARBA00022989"/>
    </source>
</evidence>
<keyword evidence="5" id="KW-0328">Glycosyltransferase</keyword>
<keyword evidence="6" id="KW-0808">Transferase</keyword>
<keyword evidence="9 14" id="KW-1133">Transmembrane helix</keyword>
<feature type="transmembrane region" description="Helical" evidence="14">
    <location>
        <begin position="743"/>
        <end position="770"/>
    </location>
</feature>
<evidence type="ECO:0000256" key="5">
    <source>
        <dbReference type="ARBA" id="ARBA00022676"/>
    </source>
</evidence>
<accession>A0A9D4ZHA3</accession>
<feature type="transmembrane region" description="Helical" evidence="14">
    <location>
        <begin position="1806"/>
        <end position="1831"/>
    </location>
</feature>
<comment type="caution">
    <text evidence="16">The sequence shown here is derived from an EMBL/GenBank/DDBJ whole genome shotgun (WGS) entry which is preliminary data.</text>
</comment>
<evidence type="ECO:0000256" key="3">
    <source>
        <dbReference type="ARBA" id="ARBA00012589"/>
    </source>
</evidence>
<feature type="transmembrane region" description="Helical" evidence="14">
    <location>
        <begin position="519"/>
        <end position="540"/>
    </location>
</feature>
<keyword evidence="10 14" id="KW-0472">Membrane</keyword>
<dbReference type="OrthoDB" id="1880850at2759"/>
<sequence>MASSRALPTSRQTPRPIGNWERLFTALNYRDQRRGYSSLGRLDSNSAIGGFVPPSLGQASNIDSILQVANEIQAENPNVSRILCEHAYSLSQDLDPNSEGRGVLQFKTGLMSVIKQKLAKREGESIDRTQDIAQLEAFYRGYRMRHNIDELREQERLRRSSGAGGIDPNELERRSLKMKKVYATLGVLKGVIDSLPPELISEDFKKMLEADAAKIEEFKAYNILPLDAPGIADVILDTLEIKAAVNSLEARGLASLPEDFEIPHYRRIDMFDLLEYIFGFQKDNASNQREHFVLLLANAQSRLNVPQGDPNQMPEEEGLQQLDENAINKVCEKVLDNYFKWCDYLQQSSFYLSNADKQTKLLLASLYLLIWGEAANVRFLPECLCYIFHQMAGELRVVLNESPIQRAKSCKEEIGSSFLNRIISPIYSSLAAEAAKVGGYGGKRLPHSKWRNYDDFNEFFWSSTCFELGWPLNLDSPFFSKSKIYTEAGKPSPMRRRIGKSSFVEHRTFFHIYHSFHRLWMFLVLAFQGLTVIAFASNFASLTTVKGLLSLGPTFVVMKFIQSILDIFLMIGAYRNAQGNAVARIFIRFFWFGALSGALTFLYLLVLNQSNGNFSDSSLLQLYTAILGLYLVLHLVVTLLLRVPVFRAWTQMSSRWGVVRFVKWMHQEQYYVGRGLYEKTGDYLQYVLFWALVLGCKFPFTYFLQIKPLVEPTQIIIGFNDLTYTWHDFVSQDNHNALTIASLWAPVVLIYLLDIQIWYTIWSSVVGGLIGTRDRLGEIRSLETLRVQFDSYPNEFVKNLEASKSLKILRGPQTNVGEALNVSTEKANAARFAPYWNEFITSLREEDYISNREKELLVMPSNAKNQFVQWPLFLLVSKIFLAVNLVEEHQGNHRELLEKVQKDDYMCHAVQEVYKSFAIILSNMFTEEEHGWVLNVIEKINKSREEEALSKNFQLKSLKVVQTRVTALLGVLGNEETPELRKEAVKAMLDLYDVLTHDFMDPELRESIDTEALLRRRSEGKLFNNLSWPASDEDRNQIKRLYKLLTIKESAATVPKNLEARRRLLFFANSLFMNMPKAKPVQEMRSFSVFTPYYEEDVIYTNEQLQKKNKDGISTLFYLQKIFKDEWGNFLERINCDELTLMEKIEKKDPEATLELRLWASYRGQTLARTVRGMMYYRRALMLQSFLERPDAAVVDKDAEAVPYLNPKGYLDSRAARAQSDIKFTYVVTCQIYGQQKQKQDHRAADILYLMQKNEALRVAFIDTVEVLKDQKTHKEFFSKLVKADINGKDQEIYKIKLPGNPKLGEGKPENQNHAIVFTRGEAVQTIDMNQDNYFEEALKMRNLLEEFVQNHGLRPPTILGVREHVFTGSVSSLAWFMSNQEGSFVTLGQRVLATALKVRMHYGHPDVFDRVFHITRGGISKASQIINISEDIYAGFNSTLRQGNITHHEYIQVGKGRDVGLNQIAMFEGKVAGGNGEQTLSRDVYRLGQLFDFFRMLSFYVTSVGFYVCTMMTVLVVYAFLYGKAYLALSGIGAQLEDRAQIRGNTALQSALETQFLFQIGIFTAIPMIMGFILEQGVLKAIVNFVTMQLQLCSVFFTFSLGTRTHYFGRSILHGGAKYRATGRGFVVEHIKFAENYRLYSRSHFVKGLEIAMLLVIYLVYGFEDSTLGYVLLSFSSWFLAISWLYAPFLFNPAGFEWQKTVEDFGDWTNWLLYKGGVGVKGEESWETWWDEEQAHIQTLRGQILETLLSLRFLFFQYGVVYKLNAANRSTSLAVYGVSWLVLVGIVLLFKIFTFSQKTSVNFQMFLRLFQGTVFVLLLAALALLIVLTTFSIGDIFSSLLALVPTGWAILSIAIAWRSVVKRLGLWKSIRTIARFYDAAMGLVVFFPIAVLSWFPFVSTFQNRLLFNQAFSRGLEISLILAGNQPNAQ</sequence>
<dbReference type="GO" id="GO:0006075">
    <property type="term" value="P:(1-&gt;3)-beta-D-glucan biosynthetic process"/>
    <property type="evidence" value="ECO:0007669"/>
    <property type="project" value="InterPro"/>
</dbReference>
<feature type="transmembrane region" description="Helical" evidence="14">
    <location>
        <begin position="1669"/>
        <end position="1688"/>
    </location>
</feature>
<dbReference type="Proteomes" id="UP000886520">
    <property type="component" value="Chromosome 11"/>
</dbReference>
<dbReference type="InterPro" id="IPR023175">
    <property type="entry name" value="Vta1/CALS_N_sf"/>
</dbReference>
<keyword evidence="4" id="KW-1003">Cell membrane</keyword>
<evidence type="ECO:0000313" key="16">
    <source>
        <dbReference type="EMBL" id="KAI5073090.1"/>
    </source>
</evidence>
<feature type="transmembrane region" description="Helical" evidence="14">
    <location>
        <begin position="1837"/>
        <end position="1857"/>
    </location>
</feature>
<keyword evidence="11" id="KW-0961">Cell wall biogenesis/degradation</keyword>
<dbReference type="Pfam" id="PF14288">
    <property type="entry name" value="FKS1_dom1"/>
    <property type="match status" value="1"/>
</dbReference>
<feature type="transmembrane region" description="Helical" evidence="14">
    <location>
        <begin position="626"/>
        <end position="645"/>
    </location>
</feature>
<dbReference type="PROSITE" id="PS50096">
    <property type="entry name" value="IQ"/>
    <property type="match status" value="1"/>
</dbReference>
<dbReference type="GO" id="GO:0005886">
    <property type="term" value="C:plasma membrane"/>
    <property type="evidence" value="ECO:0007669"/>
    <property type="project" value="UniProtKB-SubCell"/>
</dbReference>
<dbReference type="GO" id="GO:0003843">
    <property type="term" value="F:1,3-beta-D-glucan synthase activity"/>
    <property type="evidence" value="ECO:0007669"/>
    <property type="project" value="UniProtKB-EC"/>
</dbReference>
<evidence type="ECO:0000256" key="10">
    <source>
        <dbReference type="ARBA" id="ARBA00023136"/>
    </source>
</evidence>
<keyword evidence="8" id="KW-0133">Cell shape</keyword>
<dbReference type="PANTHER" id="PTHR12741:SF47">
    <property type="entry name" value="CALLOSE SYNTHASE 9"/>
    <property type="match status" value="1"/>
</dbReference>
<evidence type="ECO:0000256" key="4">
    <source>
        <dbReference type="ARBA" id="ARBA00022475"/>
    </source>
</evidence>
<feature type="transmembrane region" description="Helical" evidence="14">
    <location>
        <begin position="1557"/>
        <end position="1575"/>
    </location>
</feature>
<dbReference type="Pfam" id="PF25968">
    <property type="entry name" value="CALS1"/>
    <property type="match status" value="1"/>
</dbReference>
<organism evidence="16 17">
    <name type="scientific">Adiantum capillus-veneris</name>
    <name type="common">Maidenhair fern</name>
    <dbReference type="NCBI Taxonomy" id="13818"/>
    <lineage>
        <taxon>Eukaryota</taxon>
        <taxon>Viridiplantae</taxon>
        <taxon>Streptophyta</taxon>
        <taxon>Embryophyta</taxon>
        <taxon>Tracheophyta</taxon>
        <taxon>Polypodiopsida</taxon>
        <taxon>Polypodiidae</taxon>
        <taxon>Polypodiales</taxon>
        <taxon>Pteridineae</taxon>
        <taxon>Pteridaceae</taxon>
        <taxon>Vittarioideae</taxon>
        <taxon>Adiantum</taxon>
    </lineage>
</organism>
<evidence type="ECO:0000256" key="6">
    <source>
        <dbReference type="ARBA" id="ARBA00022679"/>
    </source>
</evidence>
<dbReference type="EMBL" id="JABFUD020000011">
    <property type="protein sequence ID" value="KAI5073090.1"/>
    <property type="molecule type" value="Genomic_DNA"/>
</dbReference>
<keyword evidence="17" id="KW-1185">Reference proteome</keyword>
<dbReference type="EC" id="2.4.1.34" evidence="3"/>
<feature type="transmembrane region" description="Helical" evidence="14">
    <location>
        <begin position="1645"/>
        <end position="1662"/>
    </location>
</feature>
<comment type="catalytic activity">
    <reaction evidence="13">
        <text>[(1-&gt;3)-beta-D-glucosyl](n) + UDP-alpha-D-glucose = [(1-&gt;3)-beta-D-glucosyl](n+1) + UDP + H(+)</text>
        <dbReference type="Rhea" id="RHEA:21476"/>
        <dbReference type="Rhea" id="RHEA-COMP:11146"/>
        <dbReference type="Rhea" id="RHEA-COMP:14303"/>
        <dbReference type="ChEBI" id="CHEBI:15378"/>
        <dbReference type="ChEBI" id="CHEBI:37671"/>
        <dbReference type="ChEBI" id="CHEBI:58223"/>
        <dbReference type="ChEBI" id="CHEBI:58885"/>
        <dbReference type="EC" id="2.4.1.34"/>
    </reaction>
</comment>
<feature type="transmembrane region" description="Helical" evidence="14">
    <location>
        <begin position="1774"/>
        <end position="1794"/>
    </location>
</feature>
<dbReference type="GO" id="GO:0008360">
    <property type="term" value="P:regulation of cell shape"/>
    <property type="evidence" value="ECO:0007669"/>
    <property type="project" value="UniProtKB-KW"/>
</dbReference>
<reference evidence="16" key="1">
    <citation type="submission" date="2021-01" db="EMBL/GenBank/DDBJ databases">
        <title>Adiantum capillus-veneris genome.</title>
        <authorList>
            <person name="Fang Y."/>
            <person name="Liao Q."/>
        </authorList>
    </citation>
    <scope>NUCLEOTIDE SEQUENCE</scope>
    <source>
        <strain evidence="16">H3</strain>
        <tissue evidence="16">Leaf</tissue>
    </source>
</reference>
<name>A0A9D4ZHA3_ADICA</name>
<feature type="transmembrane region" description="Helical" evidence="14">
    <location>
        <begin position="1877"/>
        <end position="1898"/>
    </location>
</feature>
<dbReference type="InterPro" id="IPR003440">
    <property type="entry name" value="Glyco_trans_48_dom"/>
</dbReference>
<dbReference type="SMART" id="SM01205">
    <property type="entry name" value="FKS1_dom1"/>
    <property type="match status" value="1"/>
</dbReference>
<dbReference type="Pfam" id="PF02364">
    <property type="entry name" value="Glucan_synthase"/>
    <property type="match status" value="1"/>
</dbReference>
<evidence type="ECO:0000259" key="15">
    <source>
        <dbReference type="SMART" id="SM01205"/>
    </source>
</evidence>
<comment type="subcellular location">
    <subcellularLocation>
        <location evidence="1">Cell membrane</location>
        <topology evidence="1">Multi-pass membrane protein</topology>
    </subcellularLocation>
</comment>
<evidence type="ECO:0000256" key="12">
    <source>
        <dbReference type="ARBA" id="ARBA00032165"/>
    </source>
</evidence>
<protein>
    <recommendedName>
        <fullName evidence="12">1,3-beta-glucan synthase</fullName>
        <ecNumber evidence="3">2.4.1.34</ecNumber>
    </recommendedName>
    <alternativeName>
        <fullName evidence="12">1,3-beta-glucan synthase</fullName>
    </alternativeName>
</protein>
<dbReference type="GO" id="GO:0000148">
    <property type="term" value="C:1,3-beta-D-glucan synthase complex"/>
    <property type="evidence" value="ECO:0007669"/>
    <property type="project" value="InterPro"/>
</dbReference>
<evidence type="ECO:0000256" key="14">
    <source>
        <dbReference type="SAM" id="Phobius"/>
    </source>
</evidence>
<evidence type="ECO:0000313" key="17">
    <source>
        <dbReference type="Proteomes" id="UP000886520"/>
    </source>
</evidence>
<evidence type="ECO:0000256" key="11">
    <source>
        <dbReference type="ARBA" id="ARBA00023316"/>
    </source>
</evidence>
<dbReference type="PANTHER" id="PTHR12741">
    <property type="entry name" value="LYST-INTERACTING PROTEIN LIP5 DOPAMINE RESPONSIVE PROTEIN DRG-1"/>
    <property type="match status" value="1"/>
</dbReference>